<feature type="region of interest" description="Disordered" evidence="1">
    <location>
        <begin position="129"/>
        <end position="171"/>
    </location>
</feature>
<feature type="compositionally biased region" description="Low complexity" evidence="1">
    <location>
        <begin position="151"/>
        <end position="161"/>
    </location>
</feature>
<comment type="caution">
    <text evidence="2">The sequence shown here is derived from an EMBL/GenBank/DDBJ whole genome shotgun (WGS) entry which is preliminary data.</text>
</comment>
<name>A0AA41PZ79_9ACTN</name>
<reference evidence="2" key="1">
    <citation type="submission" date="2022-01" db="EMBL/GenBank/DDBJ databases">
        <title>Genome-Based Taxonomic Classification of the Phylum Actinobacteria.</title>
        <authorList>
            <person name="Gao Y."/>
        </authorList>
    </citation>
    <scope>NUCLEOTIDE SEQUENCE</scope>
    <source>
        <strain evidence="2">KLBMP 8922</strain>
    </source>
</reference>
<accession>A0AA41PZ79</accession>
<dbReference type="InterPro" id="IPR027405">
    <property type="entry name" value="YidB-like"/>
</dbReference>
<feature type="compositionally biased region" description="Gly residues" evidence="1">
    <location>
        <begin position="162"/>
        <end position="171"/>
    </location>
</feature>
<gene>
    <name evidence="2" type="ORF">LZ495_13920</name>
</gene>
<dbReference type="InterPro" id="IPR045372">
    <property type="entry name" value="YidB"/>
</dbReference>
<evidence type="ECO:0000313" key="2">
    <source>
        <dbReference type="EMBL" id="MCF2528307.1"/>
    </source>
</evidence>
<evidence type="ECO:0000313" key="3">
    <source>
        <dbReference type="Proteomes" id="UP001165378"/>
    </source>
</evidence>
<dbReference type="RefSeq" id="WP_235052468.1">
    <property type="nucleotide sequence ID" value="NZ_JAKFHA010000006.1"/>
</dbReference>
<protein>
    <submittedName>
        <fullName evidence="2">YidB family protein</fullName>
    </submittedName>
</protein>
<dbReference type="Gene3D" id="1.10.10.690">
    <property type="entry name" value="YidB-like"/>
    <property type="match status" value="1"/>
</dbReference>
<proteinExistence type="predicted"/>
<sequence length="171" mass="16124">MGAANLGGLGNLGSLGGLLGGLLGGSGGGQNPLLKVVLGMLQGGGSSGGTGGAGGLGGLLEQLQAGGLGSQAKSWVDNGRNQPVSGQEITTALGEQELDRLAGEAGMTREETAAGIAAALPQVVNAVTPDGEVPPENDLDQALGQFLSETGGAPAAGAPNPDGGGSTGETG</sequence>
<dbReference type="SUPFAM" id="SSF140804">
    <property type="entry name" value="YidB-like"/>
    <property type="match status" value="1"/>
</dbReference>
<dbReference type="Pfam" id="PF20159">
    <property type="entry name" value="YidB"/>
    <property type="match status" value="1"/>
</dbReference>
<organism evidence="2 3">
    <name type="scientific">Yinghuangia soli</name>
    <dbReference type="NCBI Taxonomy" id="2908204"/>
    <lineage>
        <taxon>Bacteria</taxon>
        <taxon>Bacillati</taxon>
        <taxon>Actinomycetota</taxon>
        <taxon>Actinomycetes</taxon>
        <taxon>Kitasatosporales</taxon>
        <taxon>Streptomycetaceae</taxon>
        <taxon>Yinghuangia</taxon>
    </lineage>
</organism>
<dbReference type="AlphaFoldDB" id="A0AA41PZ79"/>
<dbReference type="Proteomes" id="UP001165378">
    <property type="component" value="Unassembled WGS sequence"/>
</dbReference>
<evidence type="ECO:0000256" key="1">
    <source>
        <dbReference type="SAM" id="MobiDB-lite"/>
    </source>
</evidence>
<dbReference type="EMBL" id="JAKFHA010000006">
    <property type="protein sequence ID" value="MCF2528307.1"/>
    <property type="molecule type" value="Genomic_DNA"/>
</dbReference>
<keyword evidence="3" id="KW-1185">Reference proteome</keyword>